<dbReference type="InterPro" id="IPR000719">
    <property type="entry name" value="Prot_kinase_dom"/>
</dbReference>
<dbReference type="Proteomes" id="UP000075885">
    <property type="component" value="Unassembled WGS sequence"/>
</dbReference>
<feature type="compositionally biased region" description="Low complexity" evidence="15">
    <location>
        <begin position="38"/>
        <end position="47"/>
    </location>
</feature>
<comment type="catalytic activity">
    <reaction evidence="13">
        <text>L-seryl-[protein] + ATP = O-phospho-L-seryl-[protein] + ADP + H(+)</text>
        <dbReference type="Rhea" id="RHEA:17989"/>
        <dbReference type="Rhea" id="RHEA-COMP:9863"/>
        <dbReference type="Rhea" id="RHEA-COMP:11604"/>
        <dbReference type="ChEBI" id="CHEBI:15378"/>
        <dbReference type="ChEBI" id="CHEBI:29999"/>
        <dbReference type="ChEBI" id="CHEBI:30616"/>
        <dbReference type="ChEBI" id="CHEBI:83421"/>
        <dbReference type="ChEBI" id="CHEBI:456216"/>
        <dbReference type="EC" id="2.7.11.1"/>
    </reaction>
</comment>
<comment type="subcellular location">
    <subcellularLocation>
        <location evidence="1">Cytoplasm</location>
    </subcellularLocation>
</comment>
<dbReference type="Gene3D" id="3.30.200.20">
    <property type="entry name" value="Phosphorylase Kinase, domain 1"/>
    <property type="match status" value="1"/>
</dbReference>
<keyword evidence="4" id="KW-0963">Cytoplasm</keyword>
<feature type="compositionally biased region" description="Basic and acidic residues" evidence="15">
    <location>
        <begin position="393"/>
        <end position="416"/>
    </location>
</feature>
<dbReference type="GO" id="GO:0005524">
    <property type="term" value="F:ATP binding"/>
    <property type="evidence" value="ECO:0007669"/>
    <property type="project" value="UniProtKB-UniRule"/>
</dbReference>
<feature type="domain" description="Protein kinase" evidence="16">
    <location>
        <begin position="64"/>
        <end position="338"/>
    </location>
</feature>
<evidence type="ECO:0000256" key="13">
    <source>
        <dbReference type="ARBA" id="ARBA00048679"/>
    </source>
</evidence>
<evidence type="ECO:0000259" key="16">
    <source>
        <dbReference type="PROSITE" id="PS50011"/>
    </source>
</evidence>
<evidence type="ECO:0000256" key="4">
    <source>
        <dbReference type="ARBA" id="ARBA00022490"/>
    </source>
</evidence>
<feature type="region of interest" description="Disordered" evidence="15">
    <location>
        <begin position="1"/>
        <end position="20"/>
    </location>
</feature>
<keyword evidence="8 14" id="KW-0547">Nucleotide-binding</keyword>
<evidence type="ECO:0000256" key="8">
    <source>
        <dbReference type="ARBA" id="ARBA00022741"/>
    </source>
</evidence>
<keyword evidence="7" id="KW-0808">Transferase</keyword>
<dbReference type="SMART" id="SM00220">
    <property type="entry name" value="S_TKc"/>
    <property type="match status" value="1"/>
</dbReference>
<keyword evidence="10 14" id="KW-0067">ATP-binding</keyword>
<dbReference type="Gene3D" id="3.10.20.90">
    <property type="entry name" value="Phosphatidylinositol 3-kinase Catalytic Subunit, Chain A, domain 1"/>
    <property type="match status" value="1"/>
</dbReference>
<dbReference type="EnsemblMetazoa" id="AEPI006503-RA">
    <property type="protein sequence ID" value="AEPI006503-PA"/>
    <property type="gene ID" value="AEPI006503"/>
</dbReference>
<keyword evidence="5" id="KW-0723">Serine/threonine-protein kinase</keyword>
<feature type="compositionally biased region" description="Low complexity" evidence="15">
    <location>
        <begin position="428"/>
        <end position="440"/>
    </location>
</feature>
<dbReference type="PROSITE" id="PS50011">
    <property type="entry name" value="PROTEIN_KINASE_DOM"/>
    <property type="match status" value="1"/>
</dbReference>
<evidence type="ECO:0000256" key="2">
    <source>
        <dbReference type="ARBA" id="ARBA00008874"/>
    </source>
</evidence>
<evidence type="ECO:0000256" key="1">
    <source>
        <dbReference type="ARBA" id="ARBA00004496"/>
    </source>
</evidence>
<dbReference type="InterPro" id="IPR024678">
    <property type="entry name" value="Kinase_OSR1/WNK_CCT"/>
</dbReference>
<dbReference type="InterPro" id="IPR050629">
    <property type="entry name" value="STE20/SPS1-PAK"/>
</dbReference>
<dbReference type="STRING" id="199890.A0A182PHU3"/>
<evidence type="ECO:0000256" key="3">
    <source>
        <dbReference type="ARBA" id="ARBA00012513"/>
    </source>
</evidence>
<keyword evidence="6" id="KW-0597">Phosphoprotein</keyword>
<dbReference type="InterPro" id="IPR011009">
    <property type="entry name" value="Kinase-like_dom_sf"/>
</dbReference>
<name>A0A182PHU3_9DIPT</name>
<dbReference type="GO" id="GO:0004674">
    <property type="term" value="F:protein serine/threonine kinase activity"/>
    <property type="evidence" value="ECO:0007669"/>
    <property type="project" value="UniProtKB-KW"/>
</dbReference>
<evidence type="ECO:0000256" key="5">
    <source>
        <dbReference type="ARBA" id="ARBA00022527"/>
    </source>
</evidence>
<dbReference type="FunFam" id="3.30.200.20:FF:000114">
    <property type="entry name" value="serine/threonine-protein kinase OSR1 isoform X1"/>
    <property type="match status" value="1"/>
</dbReference>
<dbReference type="FunFam" id="3.10.20.90:FF:000043">
    <property type="entry name" value="serine/threonine-protein kinase OSR1 isoform X1"/>
    <property type="match status" value="1"/>
</dbReference>
<keyword evidence="9" id="KW-0418">Kinase</keyword>
<evidence type="ECO:0000256" key="6">
    <source>
        <dbReference type="ARBA" id="ARBA00022553"/>
    </source>
</evidence>
<comment type="similarity">
    <text evidence="2">Belongs to the protein kinase superfamily. STE Ser/Thr protein kinase family. STE20 subfamily.</text>
</comment>
<dbReference type="CDD" id="cd06610">
    <property type="entry name" value="STKc_OSR1_SPAK"/>
    <property type="match status" value="1"/>
</dbReference>
<protein>
    <recommendedName>
        <fullName evidence="3">non-specific serine/threonine protein kinase</fullName>
        <ecNumber evidence="3">2.7.11.1</ecNumber>
    </recommendedName>
</protein>
<dbReference type="GO" id="GO:0005737">
    <property type="term" value="C:cytoplasm"/>
    <property type="evidence" value="ECO:0007669"/>
    <property type="project" value="UniProtKB-SubCell"/>
</dbReference>
<accession>A0A182PHU3</accession>
<evidence type="ECO:0000256" key="11">
    <source>
        <dbReference type="ARBA" id="ARBA00022990"/>
    </source>
</evidence>
<reference evidence="18" key="1">
    <citation type="submission" date="2013-03" db="EMBL/GenBank/DDBJ databases">
        <title>The Genome Sequence of Anopheles epiroticus epiroticus2.</title>
        <authorList>
            <consortium name="The Broad Institute Genomics Platform"/>
            <person name="Neafsey D.E."/>
            <person name="Howell P."/>
            <person name="Walker B."/>
            <person name="Young S.K."/>
            <person name="Zeng Q."/>
            <person name="Gargeya S."/>
            <person name="Fitzgerald M."/>
            <person name="Haas B."/>
            <person name="Abouelleil A."/>
            <person name="Allen A.W."/>
            <person name="Alvarado L."/>
            <person name="Arachchi H.M."/>
            <person name="Berlin A.M."/>
            <person name="Chapman S.B."/>
            <person name="Gainer-Dewar J."/>
            <person name="Goldberg J."/>
            <person name="Griggs A."/>
            <person name="Gujja S."/>
            <person name="Hansen M."/>
            <person name="Howarth C."/>
            <person name="Imamovic A."/>
            <person name="Ireland A."/>
            <person name="Larimer J."/>
            <person name="McCowan C."/>
            <person name="Murphy C."/>
            <person name="Pearson M."/>
            <person name="Poon T.W."/>
            <person name="Priest M."/>
            <person name="Roberts A."/>
            <person name="Saif S."/>
            <person name="Shea T."/>
            <person name="Sisk P."/>
            <person name="Sykes S."/>
            <person name="Wortman J."/>
            <person name="Nusbaum C."/>
            <person name="Birren B."/>
        </authorList>
    </citation>
    <scope>NUCLEOTIDE SEQUENCE [LARGE SCALE GENOMIC DNA]</scope>
    <source>
        <strain evidence="18">Epiroticus2</strain>
    </source>
</reference>
<dbReference type="AlphaFoldDB" id="A0A182PHU3"/>
<feature type="region of interest" description="Disordered" evidence="15">
    <location>
        <begin position="38"/>
        <end position="60"/>
    </location>
</feature>
<dbReference type="PANTHER" id="PTHR48012:SF16">
    <property type="entry name" value="NON-SPECIFIC SERINE_THREONINE PROTEIN KINASE"/>
    <property type="match status" value="1"/>
</dbReference>
<dbReference type="Pfam" id="PF00069">
    <property type="entry name" value="Pkinase"/>
    <property type="match status" value="1"/>
</dbReference>
<evidence type="ECO:0000256" key="9">
    <source>
        <dbReference type="ARBA" id="ARBA00022777"/>
    </source>
</evidence>
<organism evidence="17 18">
    <name type="scientific">Anopheles epiroticus</name>
    <dbReference type="NCBI Taxonomy" id="199890"/>
    <lineage>
        <taxon>Eukaryota</taxon>
        <taxon>Metazoa</taxon>
        <taxon>Ecdysozoa</taxon>
        <taxon>Arthropoda</taxon>
        <taxon>Hexapoda</taxon>
        <taxon>Insecta</taxon>
        <taxon>Pterygota</taxon>
        <taxon>Neoptera</taxon>
        <taxon>Endopterygota</taxon>
        <taxon>Diptera</taxon>
        <taxon>Nematocera</taxon>
        <taxon>Culicoidea</taxon>
        <taxon>Culicidae</taxon>
        <taxon>Anophelinae</taxon>
        <taxon>Anopheles</taxon>
    </lineage>
</organism>
<dbReference type="VEuPathDB" id="VectorBase:AEPI006503"/>
<evidence type="ECO:0000256" key="7">
    <source>
        <dbReference type="ARBA" id="ARBA00022679"/>
    </source>
</evidence>
<dbReference type="PROSITE" id="PS00107">
    <property type="entry name" value="PROTEIN_KINASE_ATP"/>
    <property type="match status" value="1"/>
</dbReference>
<evidence type="ECO:0000256" key="12">
    <source>
        <dbReference type="ARBA" id="ARBA00047899"/>
    </source>
</evidence>
<sequence>MATATGGSGGVGGGPGGSSGALGAMAAAVTSVATAASPSTSASSANLAPPPQPVTPWPNSRDDYELNDVIGVGATAVVHNAYCVPRKEKCAIKRINLEKWNTSMDELLKEIQAMSSCNHENVVTYHTSFVVKEELWLILRLLEGGSLLDIIKHRMRTVNCRHGVFDESTIATVLKEVLKGLEYFHSNGQIHRDIKAGNILLGDDGTVQIADFGVSAWLATGGDLSRQKVRHTFVGTPCWMAPEVMEQDHGYDFKADIWSFGITAIEMATGTAPYHKYPPMKVLMLTLQNDPPTIDTGADEKDQYKAYGKTFRKLIGECLQKEPSKRPTASELLKHPFFKKAKDRKYLTQTLLATGPSMETRVHKAAKRQAGASGRLHRSMTGEWVWSSEEEDNAPKNESDDSETEERPMNRLERMDSSSSETEDTSERSGVTVTGSTQSTDPKTLEASAAALGAMSIGTDTTMVPVNLVLRMRNANRELNDIQFEFVVGKDSAEDIATELVGAGLLDELDVAIMSANLQKLIDNRGTLRTVTFQLRSGCAPNEQLDEKSLVGYAQISIK</sequence>
<evidence type="ECO:0000256" key="10">
    <source>
        <dbReference type="ARBA" id="ARBA00022840"/>
    </source>
</evidence>
<dbReference type="EC" id="2.7.11.1" evidence="3"/>
<keyword evidence="11" id="KW-0007">Acetylation</keyword>
<dbReference type="FunFam" id="1.10.510.10:FF:000068">
    <property type="entry name" value="STE20/SPS1-related proline-alanine-rich protein kinase"/>
    <property type="match status" value="1"/>
</dbReference>
<dbReference type="InterPro" id="IPR017441">
    <property type="entry name" value="Protein_kinase_ATP_BS"/>
</dbReference>
<evidence type="ECO:0000256" key="14">
    <source>
        <dbReference type="PROSITE-ProRule" id="PRU10141"/>
    </source>
</evidence>
<dbReference type="Pfam" id="PF12202">
    <property type="entry name" value="OSR1_C"/>
    <property type="match status" value="1"/>
</dbReference>
<dbReference type="Gene3D" id="1.10.510.10">
    <property type="entry name" value="Transferase(Phosphotransferase) domain 1"/>
    <property type="match status" value="1"/>
</dbReference>
<reference evidence="17" key="2">
    <citation type="submission" date="2020-05" db="UniProtKB">
        <authorList>
            <consortium name="EnsemblMetazoa"/>
        </authorList>
    </citation>
    <scope>IDENTIFICATION</scope>
    <source>
        <strain evidence="17">Epiroticus2</strain>
    </source>
</reference>
<feature type="binding site" evidence="14">
    <location>
        <position position="93"/>
    </location>
    <ligand>
        <name>ATP</name>
        <dbReference type="ChEBI" id="CHEBI:30616"/>
    </ligand>
</feature>
<dbReference type="SUPFAM" id="SSF56112">
    <property type="entry name" value="Protein kinase-like (PK-like)"/>
    <property type="match status" value="1"/>
</dbReference>
<proteinExistence type="inferred from homology"/>
<comment type="catalytic activity">
    <reaction evidence="12">
        <text>L-threonyl-[protein] + ATP = O-phospho-L-threonyl-[protein] + ADP + H(+)</text>
        <dbReference type="Rhea" id="RHEA:46608"/>
        <dbReference type="Rhea" id="RHEA-COMP:11060"/>
        <dbReference type="Rhea" id="RHEA-COMP:11605"/>
        <dbReference type="ChEBI" id="CHEBI:15378"/>
        <dbReference type="ChEBI" id="CHEBI:30013"/>
        <dbReference type="ChEBI" id="CHEBI:30616"/>
        <dbReference type="ChEBI" id="CHEBI:61977"/>
        <dbReference type="ChEBI" id="CHEBI:456216"/>
        <dbReference type="EC" id="2.7.11.1"/>
    </reaction>
</comment>
<evidence type="ECO:0000313" key="18">
    <source>
        <dbReference type="Proteomes" id="UP000075885"/>
    </source>
</evidence>
<evidence type="ECO:0000313" key="17">
    <source>
        <dbReference type="EnsemblMetazoa" id="AEPI006503-PA"/>
    </source>
</evidence>
<dbReference type="PANTHER" id="PTHR48012">
    <property type="entry name" value="STERILE20-LIKE KINASE, ISOFORM B-RELATED"/>
    <property type="match status" value="1"/>
</dbReference>
<evidence type="ECO:0000256" key="15">
    <source>
        <dbReference type="SAM" id="MobiDB-lite"/>
    </source>
</evidence>
<keyword evidence="18" id="KW-1185">Reference proteome</keyword>
<feature type="region of interest" description="Disordered" evidence="15">
    <location>
        <begin position="359"/>
        <end position="443"/>
    </location>
</feature>